<protein>
    <submittedName>
        <fullName evidence="1">Uncharacterized protein</fullName>
    </submittedName>
</protein>
<dbReference type="Proteomes" id="UP000507954">
    <property type="component" value="Unassembled WGS sequence"/>
</dbReference>
<organism evidence="1">
    <name type="scientific">Sinorhizobium medicae</name>
    <dbReference type="NCBI Taxonomy" id="110321"/>
    <lineage>
        <taxon>Bacteria</taxon>
        <taxon>Pseudomonadati</taxon>
        <taxon>Pseudomonadota</taxon>
        <taxon>Alphaproteobacteria</taxon>
        <taxon>Hyphomicrobiales</taxon>
        <taxon>Rhizobiaceae</taxon>
        <taxon>Sinorhizobium/Ensifer group</taxon>
        <taxon>Sinorhizobium</taxon>
    </lineage>
</organism>
<dbReference type="AlphaFoldDB" id="A0A508WZA2"/>
<name>A0A508WZA2_9HYPH</name>
<dbReference type="EMBL" id="CABFNB010000088">
    <property type="protein sequence ID" value="VTZ61013.1"/>
    <property type="molecule type" value="Genomic_DNA"/>
</dbReference>
<reference evidence="1" key="1">
    <citation type="submission" date="2019-06" db="EMBL/GenBank/DDBJ databases">
        <authorList>
            <person name="Le Quere A."/>
            <person name="Colella S."/>
        </authorList>
    </citation>
    <scope>NUCLEOTIDE SEQUENCE</scope>
    <source>
        <strain evidence="1">EmedicaeMD41</strain>
    </source>
</reference>
<accession>A0A508WZA2</accession>
<sequence>MKDECWLFYHKLKQTDRGFVRAEWRKLCENTATAAELGELECSSRYIENVLVGDHGLEPWTR</sequence>
<proteinExistence type="predicted"/>
<evidence type="ECO:0000313" key="1">
    <source>
        <dbReference type="EMBL" id="VTZ61013.1"/>
    </source>
</evidence>
<gene>
    <name evidence="1" type="ORF">EMEDMD4_230014</name>
</gene>